<protein>
    <submittedName>
        <fullName evidence="1">DUF1273 domain-containing protein</fullName>
    </submittedName>
</protein>
<dbReference type="Proteomes" id="UP001220377">
    <property type="component" value="Chromosome"/>
</dbReference>
<dbReference type="EMBL" id="CP117884">
    <property type="protein sequence ID" value="WDF83827.1"/>
    <property type="molecule type" value="Genomic_DNA"/>
</dbReference>
<keyword evidence="2" id="KW-1185">Reference proteome</keyword>
<dbReference type="NCBIfam" id="NF010181">
    <property type="entry name" value="PRK13660.1"/>
    <property type="match status" value="1"/>
</dbReference>
<evidence type="ECO:0000313" key="2">
    <source>
        <dbReference type="Proteomes" id="UP001220377"/>
    </source>
</evidence>
<organism evidence="1 2">
    <name type="scientific">Lacticaseibacillus pabuli</name>
    <dbReference type="NCBI Taxonomy" id="3025672"/>
    <lineage>
        <taxon>Bacteria</taxon>
        <taxon>Bacillati</taxon>
        <taxon>Bacillota</taxon>
        <taxon>Bacilli</taxon>
        <taxon>Lactobacillales</taxon>
        <taxon>Lactobacillaceae</taxon>
        <taxon>Lacticaseibacillus</taxon>
    </lineage>
</organism>
<reference evidence="1 2" key="1">
    <citation type="submission" date="2023-02" db="EMBL/GenBank/DDBJ databases">
        <title>Genome sequence of Lacticaseibacillus sp. KACC 23028.</title>
        <authorList>
            <person name="Kim S."/>
            <person name="Heo J."/>
            <person name="Kwon S.-W."/>
        </authorList>
    </citation>
    <scope>NUCLEOTIDE SEQUENCE [LARGE SCALE GENOMIC DNA]</scope>
    <source>
        <strain evidence="1 2">KACC 23028</strain>
    </source>
</reference>
<dbReference type="Gene3D" id="3.40.50.450">
    <property type="match status" value="1"/>
</dbReference>
<dbReference type="Pfam" id="PF06908">
    <property type="entry name" value="YpsA"/>
    <property type="match status" value="1"/>
</dbReference>
<dbReference type="SUPFAM" id="SSF102405">
    <property type="entry name" value="MCP/YpsA-like"/>
    <property type="match status" value="1"/>
</dbReference>
<dbReference type="PANTHER" id="PTHR38440">
    <property type="entry name" value="UPF0398 PROTEIN YPSA"/>
    <property type="match status" value="1"/>
</dbReference>
<name>A0ABY7WXY0_9LACO</name>
<dbReference type="InterPro" id="IPR010697">
    <property type="entry name" value="YspA"/>
</dbReference>
<proteinExistence type="predicted"/>
<dbReference type="PIRSF" id="PIRSF021290">
    <property type="entry name" value="DUF1273"/>
    <property type="match status" value="1"/>
</dbReference>
<evidence type="ECO:0000313" key="1">
    <source>
        <dbReference type="EMBL" id="WDF83827.1"/>
    </source>
</evidence>
<gene>
    <name evidence="1" type="ORF">PQ472_06150</name>
</gene>
<sequence>MWVTGYRAYELNVFGNKDKKLPIIKYCLKQALTAQLDDGMEWLITGCDQGTDQWAAEVGLGLKKDYPELKIAMMAPYANFGNRWQEASQARLAELRSAVDFTADVSHEGYQSGRQLAAYGTFMSEHTDGAVMLYDTDYPGKAKFSYERVQNLSSSRKYNVSLITMYDLQEAATTLAEEAENGRFQDF</sequence>
<dbReference type="PANTHER" id="PTHR38440:SF1">
    <property type="entry name" value="UPF0398 PROTEIN SPR0331"/>
    <property type="match status" value="1"/>
</dbReference>
<accession>A0ABY7WXY0</accession>